<feature type="transmembrane region" description="Helical" evidence="2">
    <location>
        <begin position="56"/>
        <end position="76"/>
    </location>
</feature>
<protein>
    <recommendedName>
        <fullName evidence="5">Anti-sigma factor</fullName>
    </recommendedName>
</protein>
<evidence type="ECO:0000256" key="1">
    <source>
        <dbReference type="SAM" id="MobiDB-lite"/>
    </source>
</evidence>
<keyword evidence="2" id="KW-0472">Membrane</keyword>
<evidence type="ECO:0008006" key="5">
    <source>
        <dbReference type="Google" id="ProtNLM"/>
    </source>
</evidence>
<organism evidence="3 4">
    <name type="scientific">Altericroceibacterium spongiae</name>
    <dbReference type="NCBI Taxonomy" id="2320269"/>
    <lineage>
        <taxon>Bacteria</taxon>
        <taxon>Pseudomonadati</taxon>
        <taxon>Pseudomonadota</taxon>
        <taxon>Alphaproteobacteria</taxon>
        <taxon>Sphingomonadales</taxon>
        <taxon>Erythrobacteraceae</taxon>
        <taxon>Altericroceibacterium</taxon>
    </lineage>
</organism>
<feature type="region of interest" description="Disordered" evidence="1">
    <location>
        <begin position="1"/>
        <end position="32"/>
    </location>
</feature>
<proteinExistence type="predicted"/>
<evidence type="ECO:0000313" key="4">
    <source>
        <dbReference type="Proteomes" id="UP000284395"/>
    </source>
</evidence>
<dbReference type="Proteomes" id="UP000284395">
    <property type="component" value="Unassembled WGS sequence"/>
</dbReference>
<dbReference type="EMBL" id="RAPF01000002">
    <property type="protein sequence ID" value="RKF22670.1"/>
    <property type="molecule type" value="Genomic_DNA"/>
</dbReference>
<sequence>MAVKAGSEKMKQDHRLNEALQSLGDNDPDRLPDGFMDGVWQRAGEMVEAMNTRRRLALLAAIFVAGLGGGFGTIHAPGRAEPEAQPLFAGSDLSPAVLLHVQS</sequence>
<dbReference type="AlphaFoldDB" id="A0A420EPT1"/>
<evidence type="ECO:0000313" key="3">
    <source>
        <dbReference type="EMBL" id="RKF22670.1"/>
    </source>
</evidence>
<keyword evidence="2" id="KW-0812">Transmembrane</keyword>
<reference evidence="3 4" key="1">
    <citation type="submission" date="2018-09" db="EMBL/GenBank/DDBJ databases">
        <title>Altererythrobacter spongiae sp. nov., isolated from a marine sponge.</title>
        <authorList>
            <person name="Zhuang L."/>
            <person name="Luo L."/>
        </authorList>
    </citation>
    <scope>NUCLEOTIDE SEQUENCE [LARGE SCALE GENOMIC DNA]</scope>
    <source>
        <strain evidence="3 4">HN-Y73</strain>
    </source>
</reference>
<feature type="compositionally biased region" description="Basic and acidic residues" evidence="1">
    <location>
        <begin position="1"/>
        <end position="17"/>
    </location>
</feature>
<accession>A0A420EPT1</accession>
<keyword evidence="2" id="KW-1133">Transmembrane helix</keyword>
<gene>
    <name evidence="3" type="ORF">D6851_05525</name>
</gene>
<evidence type="ECO:0000256" key="2">
    <source>
        <dbReference type="SAM" id="Phobius"/>
    </source>
</evidence>
<keyword evidence="4" id="KW-1185">Reference proteome</keyword>
<name>A0A420EPT1_9SPHN</name>
<comment type="caution">
    <text evidence="3">The sequence shown here is derived from an EMBL/GenBank/DDBJ whole genome shotgun (WGS) entry which is preliminary data.</text>
</comment>